<reference evidence="2" key="1">
    <citation type="submission" date="2010-08" db="EMBL/GenBank/DDBJ databases">
        <authorList>
            <consortium name="Caenorhabditis japonica Sequencing Consortium"/>
            <person name="Wilson R.K."/>
        </authorList>
    </citation>
    <scope>NUCLEOTIDE SEQUENCE [LARGE SCALE GENOMIC DNA]</scope>
    <source>
        <strain evidence="2">DF5081</strain>
    </source>
</reference>
<reference evidence="1" key="2">
    <citation type="submission" date="2022-06" db="UniProtKB">
        <authorList>
            <consortium name="EnsemblMetazoa"/>
        </authorList>
    </citation>
    <scope>IDENTIFICATION</scope>
    <source>
        <strain evidence="1">DF5081</strain>
    </source>
</reference>
<accession>A0A8R1ESP2</accession>
<sequence length="89" mass="9757">MKCDKNVMRRKRVGLLETTPFNCPQFIILCISSASQRSSQVKKKKKTASLAGLDWTAENVYNCIGGGGKVVSIFCLTCSVQVHTTVTVM</sequence>
<keyword evidence="2" id="KW-1185">Reference proteome</keyword>
<evidence type="ECO:0000313" key="1">
    <source>
        <dbReference type="EnsemblMetazoa" id="CJA43347.1"/>
    </source>
</evidence>
<name>A0A8R1ESP2_CAEJA</name>
<evidence type="ECO:0000313" key="2">
    <source>
        <dbReference type="Proteomes" id="UP000005237"/>
    </source>
</evidence>
<organism evidence="1 2">
    <name type="scientific">Caenorhabditis japonica</name>
    <dbReference type="NCBI Taxonomy" id="281687"/>
    <lineage>
        <taxon>Eukaryota</taxon>
        <taxon>Metazoa</taxon>
        <taxon>Ecdysozoa</taxon>
        <taxon>Nematoda</taxon>
        <taxon>Chromadorea</taxon>
        <taxon>Rhabditida</taxon>
        <taxon>Rhabditina</taxon>
        <taxon>Rhabditomorpha</taxon>
        <taxon>Rhabditoidea</taxon>
        <taxon>Rhabditidae</taxon>
        <taxon>Peloderinae</taxon>
        <taxon>Caenorhabditis</taxon>
    </lineage>
</organism>
<proteinExistence type="predicted"/>
<dbReference type="AlphaFoldDB" id="A0A8R1ESP2"/>
<dbReference type="EnsemblMetazoa" id="CJA43347.1">
    <property type="protein sequence ID" value="CJA43347.1"/>
    <property type="gene ID" value="WBGene00219195"/>
</dbReference>
<dbReference type="Proteomes" id="UP000005237">
    <property type="component" value="Unassembled WGS sequence"/>
</dbReference>
<protein>
    <submittedName>
        <fullName evidence="1">Uncharacterized protein</fullName>
    </submittedName>
</protein>